<evidence type="ECO:0000313" key="2">
    <source>
        <dbReference type="EMBL" id="KAK0658547.1"/>
    </source>
</evidence>
<evidence type="ECO:0000313" key="3">
    <source>
        <dbReference type="Proteomes" id="UP001175001"/>
    </source>
</evidence>
<keyword evidence="3" id="KW-1185">Reference proteome</keyword>
<reference evidence="2" key="1">
    <citation type="submission" date="2023-06" db="EMBL/GenBank/DDBJ databases">
        <title>Multi-omics analyses reveal the molecular pathogenesis toolkit of Lasiodiplodia hormozganensis, a cross-kingdom pathogen.</title>
        <authorList>
            <person name="Felix C."/>
            <person name="Meneses R."/>
            <person name="Goncalves M.F.M."/>
            <person name="Tilleman L."/>
            <person name="Duarte A.S."/>
            <person name="Jorrin-Novo J.V."/>
            <person name="Van De Peer Y."/>
            <person name="Deforce D."/>
            <person name="Van Nieuwerburgh F."/>
            <person name="Esteves A.C."/>
            <person name="Alves A."/>
        </authorList>
    </citation>
    <scope>NUCLEOTIDE SEQUENCE</scope>
    <source>
        <strain evidence="2">CBS 339.90</strain>
    </source>
</reference>
<protein>
    <submittedName>
        <fullName evidence="2">Uncharacterized protein</fullName>
    </submittedName>
</protein>
<comment type="caution">
    <text evidence="2">The sequence shown here is derived from an EMBL/GenBank/DDBJ whole genome shotgun (WGS) entry which is preliminary data.</text>
</comment>
<evidence type="ECO:0000256" key="1">
    <source>
        <dbReference type="SAM" id="MobiDB-lite"/>
    </source>
</evidence>
<feature type="region of interest" description="Disordered" evidence="1">
    <location>
        <begin position="156"/>
        <end position="181"/>
    </location>
</feature>
<proteinExistence type="predicted"/>
<name>A0AA39YTU5_9PEZI</name>
<sequence>MPETSLFPVVCTAEVPTSVIDKFLSEAHAASERLVPGSEPCLAVITTTAAAAAADGALLLPSSPSRPPLEPFASPFLGQPVEAIAQRLSSADASFFAVLDERSAADETALVVASRGAGGGGGVQAVRVTFDEVQRLLTALDVASLGIEEVRSIAESNGGVYGPDRESTRKGQPAPRKRLGA</sequence>
<dbReference type="AlphaFoldDB" id="A0AA39YTU5"/>
<organism evidence="2 3">
    <name type="scientific">Lasiodiplodia hormozganensis</name>
    <dbReference type="NCBI Taxonomy" id="869390"/>
    <lineage>
        <taxon>Eukaryota</taxon>
        <taxon>Fungi</taxon>
        <taxon>Dikarya</taxon>
        <taxon>Ascomycota</taxon>
        <taxon>Pezizomycotina</taxon>
        <taxon>Dothideomycetes</taxon>
        <taxon>Dothideomycetes incertae sedis</taxon>
        <taxon>Botryosphaeriales</taxon>
        <taxon>Botryosphaeriaceae</taxon>
        <taxon>Lasiodiplodia</taxon>
    </lineage>
</organism>
<gene>
    <name evidence="2" type="ORF">DIS24_g4660</name>
</gene>
<dbReference type="EMBL" id="JAUJDW010000017">
    <property type="protein sequence ID" value="KAK0658547.1"/>
    <property type="molecule type" value="Genomic_DNA"/>
</dbReference>
<dbReference type="Proteomes" id="UP001175001">
    <property type="component" value="Unassembled WGS sequence"/>
</dbReference>
<accession>A0AA39YTU5</accession>